<dbReference type="EMBL" id="ACYE01000096">
    <property type="protein sequence ID" value="EFE43428.1"/>
    <property type="molecule type" value="Genomic_DNA"/>
</dbReference>
<keyword evidence="2" id="KW-1185">Reference proteome</keyword>
<proteinExistence type="predicted"/>
<reference evidence="2" key="1">
    <citation type="journal article" date="2011" name="Genome Biol.">
        <title>Comparative and functional genomics provide insights into the pathogenicity of dermatophytic fungi.</title>
        <authorList>
            <person name="Burmester A."/>
            <person name="Shelest E."/>
            <person name="Gloeckner G."/>
            <person name="Heddergott C."/>
            <person name="Schindler S."/>
            <person name="Staib P."/>
            <person name="Heidel A."/>
            <person name="Felder M."/>
            <person name="Petzold A."/>
            <person name="Szafranski K."/>
            <person name="Feuermann M."/>
            <person name="Pedruzzi I."/>
            <person name="Priebe S."/>
            <person name="Groth M."/>
            <person name="Winkler R."/>
            <person name="Li W."/>
            <person name="Kniemeyer O."/>
            <person name="Schroeckh V."/>
            <person name="Hertweck C."/>
            <person name="Hube B."/>
            <person name="White T.C."/>
            <person name="Platzer M."/>
            <person name="Guthke R."/>
            <person name="Heitman J."/>
            <person name="Woestemeyer J."/>
            <person name="Zipfel P.F."/>
            <person name="Monod M."/>
            <person name="Brakhage A.A."/>
        </authorList>
    </citation>
    <scope>NUCLEOTIDE SEQUENCE [LARGE SCALE GENOMIC DNA]</scope>
    <source>
        <strain evidence="2">HKI 0517</strain>
    </source>
</reference>
<evidence type="ECO:0000313" key="1">
    <source>
        <dbReference type="EMBL" id="EFE43428.1"/>
    </source>
</evidence>
<dbReference type="HOGENOM" id="CLU_1994274_0_0_1"/>
<dbReference type="GeneID" id="9582739"/>
<dbReference type="Proteomes" id="UP000008383">
    <property type="component" value="Unassembled WGS sequence"/>
</dbReference>
<comment type="caution">
    <text evidence="1">The sequence shown here is derived from an EMBL/GenBank/DDBJ whole genome shotgun (WGS) entry which is preliminary data.</text>
</comment>
<evidence type="ECO:0000313" key="2">
    <source>
        <dbReference type="Proteomes" id="UP000008383"/>
    </source>
</evidence>
<dbReference type="KEGG" id="tve:TRV_01813"/>
<name>D4D400_TRIVH</name>
<gene>
    <name evidence="1" type="ORF">TRV_01813</name>
</gene>
<dbReference type="AlphaFoldDB" id="D4D400"/>
<dbReference type="RefSeq" id="XP_003024046.1">
    <property type="nucleotide sequence ID" value="XM_003024000.1"/>
</dbReference>
<sequence>MINLVHARQLLAATHNGVTSYRNIGILGWDRVVQSLEEIYGQEKEKRHQEILSSRLNAQYDVTQQHSLKIWRQKKKKEGKKALVPCGDATHRLAFTSGEDFGSRMNPTYSICPFHQTIKAGLLRL</sequence>
<accession>D4D400</accession>
<protein>
    <submittedName>
        <fullName evidence="1">Uncharacterized protein</fullName>
    </submittedName>
</protein>
<organism evidence="1 2">
    <name type="scientific">Trichophyton verrucosum (strain HKI 0517)</name>
    <dbReference type="NCBI Taxonomy" id="663202"/>
    <lineage>
        <taxon>Eukaryota</taxon>
        <taxon>Fungi</taxon>
        <taxon>Dikarya</taxon>
        <taxon>Ascomycota</taxon>
        <taxon>Pezizomycotina</taxon>
        <taxon>Eurotiomycetes</taxon>
        <taxon>Eurotiomycetidae</taxon>
        <taxon>Onygenales</taxon>
        <taxon>Arthrodermataceae</taxon>
        <taxon>Trichophyton</taxon>
    </lineage>
</organism>